<dbReference type="Pfam" id="PF20155">
    <property type="entry name" value="TMP_3"/>
    <property type="match status" value="1"/>
</dbReference>
<evidence type="ECO:0000313" key="3">
    <source>
        <dbReference type="EMBL" id="AYC32727.1"/>
    </source>
</evidence>
<name>A0A385Z3J1_9PSED</name>
<dbReference type="NCBIfam" id="TIGR02675">
    <property type="entry name" value="tape_meas_nterm"/>
    <property type="match status" value="1"/>
</dbReference>
<evidence type="ECO:0000313" key="4">
    <source>
        <dbReference type="Proteomes" id="UP000265560"/>
    </source>
</evidence>
<feature type="domain" description="Tape measure protein N-terminal" evidence="2">
    <location>
        <begin position="142"/>
        <end position="331"/>
    </location>
</feature>
<sequence length="820" mass="86340">MTDVRLSISLDAEQAKRAAQGFRGDFKALVEQLRKPLGQASTLQQVQGETLAAAQATRNLDGAAARQQIALAALAAQQLRTSTASRQLAAEQRQLRTEAVQTTQAVGRQAQIAGAQAALANRIGSGVGSAIGAYAGVQSIAAIARAADAYTLMNARLKLATSSQEEFNTAQAELARIATATQSPLASLYTLYGRISRPLKEAGRSQADIIKLTESVATAFRVSGASAQEAENGVIQFAQALGAGALRGDEFNSVAEQAPRLMQALAAGIGVPVAALKEMAAQGLLTAGVVTDALTSQLETLRTEAASLPETVGGAMTALSDSINGAVGKTNLQPLIDSLNALRQQVEDPATAEGIGQVTSAIVRLGSVALGAISDLGSLGNQIAVWAAQAAGSITRIDEIDNEIKAIEKTLNGWSVGDILVDMLYSDDELKNKLDALKKERVQLVEQQSGMNAEMKALADAAHAAAEEARQKEVNAQTQYIGELKSLQDRQLKDAETAIKALQAAEKKALADSKKVKDERLAIEQKYAQTIAQLNLPSTSQEPSYASANALKVGAKEALRKGDFETAQRQAEAARQMLLDLQAAGENTYGLSGFAKELQDIELAANDLEQTEADNKLAVIAMNIALLKAQADELKEVKITPTMDEEAVGALVSQMQALAANLGQTLTIPVRMVPYNVEGTDAMNAMALQTPQVNYPGYAIGGLIQGPGSGTSDSILARLSNGEFVMRAAAVQHYGPELLQQFNSLRLPKFAAGGFVGNRLTPSIPAADGVLNAAMHDTPKSLGTVNLTIDGNRLPPLKAEQESFADVLRMARLKHGKTRL</sequence>
<feature type="coiled-coil region" evidence="1">
    <location>
        <begin position="564"/>
        <end position="611"/>
    </location>
</feature>
<feature type="coiled-coil region" evidence="1">
    <location>
        <begin position="427"/>
        <end position="512"/>
    </location>
</feature>
<dbReference type="RefSeq" id="WP_119893347.1">
    <property type="nucleotide sequence ID" value="NZ_CP032419.1"/>
</dbReference>
<dbReference type="AlphaFoldDB" id="A0A385Z3J1"/>
<dbReference type="Proteomes" id="UP000265560">
    <property type="component" value="Chromosome"/>
</dbReference>
<organism evidence="3 4">
    <name type="scientific">Pseudomonas cavernae</name>
    <dbReference type="NCBI Taxonomy" id="2320867"/>
    <lineage>
        <taxon>Bacteria</taxon>
        <taxon>Pseudomonadati</taxon>
        <taxon>Pseudomonadota</taxon>
        <taxon>Gammaproteobacteria</taxon>
        <taxon>Pseudomonadales</taxon>
        <taxon>Pseudomonadaceae</taxon>
        <taxon>Pseudomonas</taxon>
    </lineage>
</organism>
<dbReference type="EMBL" id="CP032419">
    <property type="protein sequence ID" value="AYC32727.1"/>
    <property type="molecule type" value="Genomic_DNA"/>
</dbReference>
<accession>A0A385Z3J1</accession>
<dbReference type="KEGG" id="pcav:D3880_10155"/>
<gene>
    <name evidence="3" type="ORF">D3880_10155</name>
</gene>
<protein>
    <submittedName>
        <fullName evidence="3">Phage tail protein</fullName>
    </submittedName>
</protein>
<dbReference type="InterPro" id="IPR013491">
    <property type="entry name" value="Tape_meas_N"/>
</dbReference>
<evidence type="ECO:0000259" key="2">
    <source>
        <dbReference type="Pfam" id="PF20155"/>
    </source>
</evidence>
<proteinExistence type="predicted"/>
<keyword evidence="1" id="KW-0175">Coiled coil</keyword>
<keyword evidence="4" id="KW-1185">Reference proteome</keyword>
<reference evidence="4" key="1">
    <citation type="submission" date="2018-09" db="EMBL/GenBank/DDBJ databases">
        <authorList>
            <person name="Zhu H."/>
        </authorList>
    </citation>
    <scope>NUCLEOTIDE SEQUENCE [LARGE SCALE GENOMIC DNA]</scope>
    <source>
        <strain evidence="4">K2W31S-8</strain>
    </source>
</reference>
<evidence type="ECO:0000256" key="1">
    <source>
        <dbReference type="SAM" id="Coils"/>
    </source>
</evidence>
<dbReference type="OrthoDB" id="79849at2"/>